<evidence type="ECO:0000256" key="3">
    <source>
        <dbReference type="ARBA" id="ARBA00023125"/>
    </source>
</evidence>
<dbReference type="Pfam" id="PF13977">
    <property type="entry name" value="TetR_C_6"/>
    <property type="match status" value="1"/>
</dbReference>
<keyword evidence="3 5" id="KW-0238">DNA-binding</keyword>
<dbReference type="EMBL" id="LAXI01000014">
    <property type="protein sequence ID" value="KRS16341.1"/>
    <property type="molecule type" value="Genomic_DNA"/>
</dbReference>
<evidence type="ECO:0000256" key="4">
    <source>
        <dbReference type="ARBA" id="ARBA00023163"/>
    </source>
</evidence>
<dbReference type="InterPro" id="IPR036271">
    <property type="entry name" value="Tet_transcr_reg_TetR-rel_C_sf"/>
</dbReference>
<dbReference type="OrthoDB" id="7336460at2"/>
<dbReference type="RefSeq" id="WP_057818289.1">
    <property type="nucleotide sequence ID" value="NZ_CAXRJZ010000051.1"/>
</dbReference>
<dbReference type="Gene3D" id="1.10.357.10">
    <property type="entry name" value="Tetracycline Repressor, domain 2"/>
    <property type="match status" value="1"/>
</dbReference>
<dbReference type="PATRIC" id="fig|540747.5.peg.1464"/>
<evidence type="ECO:0000313" key="8">
    <source>
        <dbReference type="EMBL" id="KRS16341.1"/>
    </source>
</evidence>
<feature type="compositionally biased region" description="Basic and acidic residues" evidence="6">
    <location>
        <begin position="8"/>
        <end position="21"/>
    </location>
</feature>
<dbReference type="GO" id="GO:0003700">
    <property type="term" value="F:DNA-binding transcription factor activity"/>
    <property type="evidence" value="ECO:0007669"/>
    <property type="project" value="TreeGrafter"/>
</dbReference>
<evidence type="ECO:0000259" key="7">
    <source>
        <dbReference type="PROSITE" id="PS50977"/>
    </source>
</evidence>
<dbReference type="STRING" id="540747.SAMN04488031_10556"/>
<gene>
    <name evidence="9" type="primary">ttgR_2</name>
    <name evidence="9" type="ORF">RIdsm_04330</name>
    <name evidence="8" type="ORF">XM52_18555</name>
</gene>
<dbReference type="PROSITE" id="PS50977">
    <property type="entry name" value="HTH_TETR_2"/>
    <property type="match status" value="1"/>
</dbReference>
<dbReference type="GO" id="GO:0000976">
    <property type="term" value="F:transcription cis-regulatory region binding"/>
    <property type="evidence" value="ECO:0007669"/>
    <property type="project" value="TreeGrafter"/>
</dbReference>
<reference evidence="8 10" key="1">
    <citation type="submission" date="2015-04" db="EMBL/GenBank/DDBJ databases">
        <title>The draft genome sequence of Roseovarius indicus B108T.</title>
        <authorList>
            <person name="Li G."/>
            <person name="Lai Q."/>
            <person name="Shao Z."/>
            <person name="Yan P."/>
        </authorList>
    </citation>
    <scope>NUCLEOTIDE SEQUENCE [LARGE SCALE GENOMIC DNA]</scope>
    <source>
        <strain evidence="8 10">B108</strain>
    </source>
</reference>
<keyword evidence="10" id="KW-1185">Reference proteome</keyword>
<dbReference type="AlphaFoldDB" id="A0A0T5P5F0"/>
<proteinExistence type="predicted"/>
<evidence type="ECO:0000256" key="1">
    <source>
        <dbReference type="ARBA" id="ARBA00022491"/>
    </source>
</evidence>
<dbReference type="NCBIfam" id="NF001978">
    <property type="entry name" value="PRK00767.1"/>
    <property type="match status" value="1"/>
</dbReference>
<evidence type="ECO:0000256" key="6">
    <source>
        <dbReference type="SAM" id="MobiDB-lite"/>
    </source>
</evidence>
<keyword evidence="2" id="KW-0805">Transcription regulation</keyword>
<evidence type="ECO:0000313" key="11">
    <source>
        <dbReference type="Proteomes" id="UP000325785"/>
    </source>
</evidence>
<dbReference type="Proteomes" id="UP000051401">
    <property type="component" value="Unassembled WGS sequence"/>
</dbReference>
<dbReference type="PANTHER" id="PTHR30055">
    <property type="entry name" value="HTH-TYPE TRANSCRIPTIONAL REGULATOR RUTR"/>
    <property type="match status" value="1"/>
</dbReference>
<feature type="region of interest" description="Disordered" evidence="6">
    <location>
        <begin position="1"/>
        <end position="21"/>
    </location>
</feature>
<name>A0A0T5P5F0_9RHOB</name>
<dbReference type="SUPFAM" id="SSF48498">
    <property type="entry name" value="Tetracyclin repressor-like, C-terminal domain"/>
    <property type="match status" value="1"/>
</dbReference>
<dbReference type="Proteomes" id="UP000325785">
    <property type="component" value="Chromosome"/>
</dbReference>
<dbReference type="SUPFAM" id="SSF46689">
    <property type="entry name" value="Homeodomain-like"/>
    <property type="match status" value="1"/>
</dbReference>
<feature type="domain" description="HTH tetR-type" evidence="7">
    <location>
        <begin position="19"/>
        <end position="79"/>
    </location>
</feature>
<evidence type="ECO:0000256" key="2">
    <source>
        <dbReference type="ARBA" id="ARBA00023015"/>
    </source>
</evidence>
<keyword evidence="1" id="KW-0678">Repressor</keyword>
<dbReference type="KEGG" id="rid:RIdsm_04330"/>
<keyword evidence="4" id="KW-0804">Transcription</keyword>
<sequence>MAAQEGATRPRKERKENADKRRGQIIDATFRSIVKNGLSGTTLASVSNEAGLSQGVAVFYFQNKQSLLGAALRHQYDVYQEGWQKAVADAGSDPADQITALVKSDFTPESCNEETLIIWHAFWGESKARPLYGEISKSYEQERAHAMCNACAALLQAEGRPVTGADDIAAGIDAMTDGLWLAMYLSSAPVDYKQPMRLAAMYLASAFPAHAETFRKGFGVKAPQA</sequence>
<feature type="DNA-binding region" description="H-T-H motif" evidence="5">
    <location>
        <begin position="42"/>
        <end position="61"/>
    </location>
</feature>
<evidence type="ECO:0000313" key="10">
    <source>
        <dbReference type="Proteomes" id="UP000051401"/>
    </source>
</evidence>
<dbReference type="Pfam" id="PF00440">
    <property type="entry name" value="TetR_N"/>
    <property type="match status" value="1"/>
</dbReference>
<reference evidence="9 11" key="2">
    <citation type="submission" date="2018-08" db="EMBL/GenBank/DDBJ databases">
        <title>Genetic Globetrotter - A new plasmid hitch-hiking vast phylogenetic and geographic distances.</title>
        <authorList>
            <person name="Vollmers J."/>
            <person name="Petersen J."/>
        </authorList>
    </citation>
    <scope>NUCLEOTIDE SEQUENCE [LARGE SCALE GENOMIC DNA]</scope>
    <source>
        <strain evidence="9 11">DSM 26383</strain>
    </source>
</reference>
<dbReference type="InterPro" id="IPR050109">
    <property type="entry name" value="HTH-type_TetR-like_transc_reg"/>
</dbReference>
<evidence type="ECO:0000256" key="5">
    <source>
        <dbReference type="PROSITE-ProRule" id="PRU00335"/>
    </source>
</evidence>
<evidence type="ECO:0000313" key="9">
    <source>
        <dbReference type="EMBL" id="QEW28499.1"/>
    </source>
</evidence>
<dbReference type="InterPro" id="IPR009057">
    <property type="entry name" value="Homeodomain-like_sf"/>
</dbReference>
<dbReference type="PANTHER" id="PTHR30055:SF234">
    <property type="entry name" value="HTH-TYPE TRANSCRIPTIONAL REGULATOR BETI"/>
    <property type="match status" value="1"/>
</dbReference>
<dbReference type="InterPro" id="IPR039538">
    <property type="entry name" value="BetI_C"/>
</dbReference>
<organism evidence="8 10">
    <name type="scientific">Roseovarius indicus</name>
    <dbReference type="NCBI Taxonomy" id="540747"/>
    <lineage>
        <taxon>Bacteria</taxon>
        <taxon>Pseudomonadati</taxon>
        <taxon>Pseudomonadota</taxon>
        <taxon>Alphaproteobacteria</taxon>
        <taxon>Rhodobacterales</taxon>
        <taxon>Roseobacteraceae</taxon>
        <taxon>Roseovarius</taxon>
    </lineage>
</organism>
<dbReference type="EMBL" id="CP031598">
    <property type="protein sequence ID" value="QEW28499.1"/>
    <property type="molecule type" value="Genomic_DNA"/>
</dbReference>
<accession>A0A0T5P5F0</accession>
<dbReference type="InterPro" id="IPR001647">
    <property type="entry name" value="HTH_TetR"/>
</dbReference>
<protein>
    <submittedName>
        <fullName evidence="9">Toluene efflux pump ttgABC operon repressor</fullName>
    </submittedName>
</protein>